<dbReference type="RefSeq" id="WP_242330350.1">
    <property type="nucleotide sequence ID" value="NZ_CP071872.1"/>
</dbReference>
<keyword evidence="4" id="KW-0274">FAD</keyword>
<comment type="cofactor">
    <cofactor evidence="1">
        <name>FAD</name>
        <dbReference type="ChEBI" id="CHEBI:57692"/>
    </cofactor>
</comment>
<evidence type="ECO:0000313" key="6">
    <source>
        <dbReference type="EMBL" id="UNM11773.1"/>
    </source>
</evidence>
<dbReference type="InterPro" id="IPR012132">
    <property type="entry name" value="GMC_OxRdtase"/>
</dbReference>
<proteinExistence type="inferred from homology"/>
<evidence type="ECO:0000256" key="1">
    <source>
        <dbReference type="ARBA" id="ARBA00001974"/>
    </source>
</evidence>
<dbReference type="EMBL" id="CP071872">
    <property type="protein sequence ID" value="UNM11773.1"/>
    <property type="molecule type" value="Genomic_DNA"/>
</dbReference>
<organism evidence="6 7">
    <name type="scientific">Streptomyces formicae</name>
    <dbReference type="NCBI Taxonomy" id="1616117"/>
    <lineage>
        <taxon>Bacteria</taxon>
        <taxon>Bacillati</taxon>
        <taxon>Actinomycetota</taxon>
        <taxon>Actinomycetes</taxon>
        <taxon>Kitasatosporales</taxon>
        <taxon>Streptomycetaceae</taxon>
        <taxon>Streptomyces</taxon>
    </lineage>
</organism>
<dbReference type="Proteomes" id="UP000828924">
    <property type="component" value="Chromosome"/>
</dbReference>
<dbReference type="PANTHER" id="PTHR11552:SF147">
    <property type="entry name" value="CHOLINE DEHYDROGENASE, MITOCHONDRIAL"/>
    <property type="match status" value="1"/>
</dbReference>
<reference evidence="6 7" key="1">
    <citation type="submission" date="2021-03" db="EMBL/GenBank/DDBJ databases">
        <title>Complete genome of Streptomyces formicae strain 1H-GS9 (DSM 100524).</title>
        <authorList>
            <person name="Atanasov K.E."/>
            <person name="Altabella T."/>
            <person name="Ferrer A."/>
        </authorList>
    </citation>
    <scope>NUCLEOTIDE SEQUENCE [LARGE SCALE GENOMIC DNA]</scope>
    <source>
        <strain evidence="6 7">1H-GS9</strain>
    </source>
</reference>
<dbReference type="Gene3D" id="3.50.50.60">
    <property type="entry name" value="FAD/NAD(P)-binding domain"/>
    <property type="match status" value="1"/>
</dbReference>
<evidence type="ECO:0000256" key="2">
    <source>
        <dbReference type="ARBA" id="ARBA00010790"/>
    </source>
</evidence>
<dbReference type="SUPFAM" id="SSF51905">
    <property type="entry name" value="FAD/NAD(P)-binding domain"/>
    <property type="match status" value="1"/>
</dbReference>
<dbReference type="PROSITE" id="PS00624">
    <property type="entry name" value="GMC_OXRED_2"/>
    <property type="match status" value="1"/>
</dbReference>
<feature type="domain" description="Glucose-methanol-choline oxidoreductase N-terminal" evidence="5">
    <location>
        <begin position="256"/>
        <end position="270"/>
    </location>
</feature>
<keyword evidence="7" id="KW-1185">Reference proteome</keyword>
<evidence type="ECO:0000256" key="4">
    <source>
        <dbReference type="ARBA" id="ARBA00022827"/>
    </source>
</evidence>
<accession>A0ABY3WGS5</accession>
<dbReference type="InterPro" id="IPR000172">
    <property type="entry name" value="GMC_OxRdtase_N"/>
</dbReference>
<protein>
    <submittedName>
        <fullName evidence="6">GMC family oxidoreductase N-terminal domain-containing protein</fullName>
    </submittedName>
</protein>
<dbReference type="PIRSF" id="PIRSF000137">
    <property type="entry name" value="Alcohol_oxidase"/>
    <property type="match status" value="1"/>
</dbReference>
<dbReference type="Pfam" id="PF00732">
    <property type="entry name" value="GMC_oxred_N"/>
    <property type="match status" value="1"/>
</dbReference>
<dbReference type="InterPro" id="IPR036188">
    <property type="entry name" value="FAD/NAD-bd_sf"/>
</dbReference>
<dbReference type="PANTHER" id="PTHR11552">
    <property type="entry name" value="GLUCOSE-METHANOL-CHOLINE GMC OXIDOREDUCTASE"/>
    <property type="match status" value="1"/>
</dbReference>
<comment type="similarity">
    <text evidence="2">Belongs to the GMC oxidoreductase family.</text>
</comment>
<dbReference type="SUPFAM" id="SSF54373">
    <property type="entry name" value="FAD-linked reductases, C-terminal domain"/>
    <property type="match status" value="1"/>
</dbReference>
<keyword evidence="3" id="KW-0285">Flavoprotein</keyword>
<sequence>MTLPAAERADYVVLGAGSAGCVLAGELSADPSVTVLLLEAGPPDRRPEIRIPAAFPSLFGTEYDWALATTPQRNLGGRRLYWPRGRTLGGSSSLNAQIWTRGHRADFTAWEAACPGWGYEQLRPYFDRLEHPRARTGTAPGDEVWVRRLRDPNPTTADFLTACRKARHRLLPDDPADPEPEGVGPVWVTQRNGRRWSAADAWLRPARRRPGLRTITCATALRILFEGRRAVGVAYRDAQGAVRTAHATREVLLAAGAVGSPLLLQQSGIGDPRLLEELGIDVVHPLAEVGRGLADHLFVPLAFTTPEPVSPVAADQDPSTELGRYLATRRGPLTSNLAEALCFLRTTAHAPAPAPAPDVELLWMPVPFLDHGRTRGGHGVTLGVILLQPRARGHIRPQADDPLVPPLIDPGYLDDPAGGDEATLIAGIRHAVELLGTGPLADRIGRPLGGTILPHTPAQAAAVIRERAETIYHPVGTCRMGADGASVVDPLLRVRGVVGLRVVDASVLPSPPRGHPHAPVTALALRAADLIRHPHPARLTERAIP</sequence>
<dbReference type="InterPro" id="IPR007867">
    <property type="entry name" value="GMC_OxRtase_C"/>
</dbReference>
<evidence type="ECO:0000313" key="7">
    <source>
        <dbReference type="Proteomes" id="UP000828924"/>
    </source>
</evidence>
<dbReference type="Gene3D" id="3.30.560.10">
    <property type="entry name" value="Glucose Oxidase, domain 3"/>
    <property type="match status" value="1"/>
</dbReference>
<dbReference type="Pfam" id="PF05199">
    <property type="entry name" value="GMC_oxred_C"/>
    <property type="match status" value="1"/>
</dbReference>
<evidence type="ECO:0000259" key="5">
    <source>
        <dbReference type="PROSITE" id="PS00624"/>
    </source>
</evidence>
<gene>
    <name evidence="6" type="ORF">J4032_09645</name>
</gene>
<name>A0ABY3WGS5_9ACTN</name>
<evidence type="ECO:0000256" key="3">
    <source>
        <dbReference type="ARBA" id="ARBA00022630"/>
    </source>
</evidence>